<feature type="domain" description="Glycosyl transferase family 1" evidence="1">
    <location>
        <begin position="199"/>
        <end position="353"/>
    </location>
</feature>
<gene>
    <name evidence="3" type="ORF">ENS82_06285</name>
</gene>
<comment type="caution">
    <text evidence="3">The sequence shown here is derived from an EMBL/GenBank/DDBJ whole genome shotgun (WGS) entry which is preliminary data.</text>
</comment>
<dbReference type="Pfam" id="PF13439">
    <property type="entry name" value="Glyco_transf_4"/>
    <property type="match status" value="1"/>
</dbReference>
<organism evidence="3">
    <name type="scientific">Meiothermus ruber</name>
    <dbReference type="NCBI Taxonomy" id="277"/>
    <lineage>
        <taxon>Bacteria</taxon>
        <taxon>Thermotogati</taxon>
        <taxon>Deinococcota</taxon>
        <taxon>Deinococci</taxon>
        <taxon>Thermales</taxon>
        <taxon>Thermaceae</taxon>
        <taxon>Meiothermus</taxon>
    </lineage>
</organism>
<dbReference type="AlphaFoldDB" id="A0A7C3HEF2"/>
<evidence type="ECO:0000259" key="1">
    <source>
        <dbReference type="Pfam" id="PF00534"/>
    </source>
</evidence>
<dbReference type="PANTHER" id="PTHR45947:SF15">
    <property type="entry name" value="TEICHURONIC ACID BIOSYNTHESIS GLYCOSYLTRANSFERASE TUAC-RELATED"/>
    <property type="match status" value="1"/>
</dbReference>
<evidence type="ECO:0000259" key="2">
    <source>
        <dbReference type="Pfam" id="PF13439"/>
    </source>
</evidence>
<dbReference type="SUPFAM" id="SSF53756">
    <property type="entry name" value="UDP-Glycosyltransferase/glycogen phosphorylase"/>
    <property type="match status" value="1"/>
</dbReference>
<feature type="domain" description="Glycosyltransferase subfamily 4-like N-terminal" evidence="2">
    <location>
        <begin position="22"/>
        <end position="176"/>
    </location>
</feature>
<accession>A0A7C3HEF2</accession>
<reference evidence="3" key="1">
    <citation type="journal article" date="2020" name="mSystems">
        <title>Genome- and Community-Level Interaction Insights into Carbon Utilization and Element Cycling Functions of Hydrothermarchaeota in Hydrothermal Sediment.</title>
        <authorList>
            <person name="Zhou Z."/>
            <person name="Liu Y."/>
            <person name="Xu W."/>
            <person name="Pan J."/>
            <person name="Luo Z.H."/>
            <person name="Li M."/>
        </authorList>
    </citation>
    <scope>NUCLEOTIDE SEQUENCE [LARGE SCALE GENOMIC DNA]</scope>
    <source>
        <strain evidence="3">SpSt-524</strain>
    </source>
</reference>
<evidence type="ECO:0000313" key="3">
    <source>
        <dbReference type="EMBL" id="HFG20318.1"/>
    </source>
</evidence>
<sequence length="395" mass="44314">MRVLFLSPDFPSNVHPSACIFVQTQAVELQRLGVQVDVYAPTPAVLPGMARLKPAWQAYTQIPSRYEVEGVGVLRPRYPAFPGENFWGWPHRLKAFSLPPQRYDLIHAHFAHPEGTLGLLLKRRWKKPLVVTLHGDDANTYPYQSPRYMRYYRRVLTQADLILAVSEAIRERAQSFTARPVITHRVGLRLPPRPFRPDKPALRAELGLPQDKFVLLFVGTLWKYKGVLELLEALQQLDDENVLTVFIGEGPLRERLISTSRAAIRSLGQQPNPVVRAYMAAADALVLPSYREGLPTVLVEAGAAGLPVIASQQGGIPELISDKTGFPLPEISAAAILRALAQLRNNPTQAQARAEQLQAHIYRHYDAGQNAQTLLEYYRRLIERQPINVPAMEGV</sequence>
<proteinExistence type="predicted"/>
<keyword evidence="3" id="KW-0808">Transferase</keyword>
<protein>
    <submittedName>
        <fullName evidence="3">Glycosyltransferase family 4 protein</fullName>
    </submittedName>
</protein>
<dbReference type="InterPro" id="IPR028098">
    <property type="entry name" value="Glyco_trans_4-like_N"/>
</dbReference>
<dbReference type="Gene3D" id="3.40.50.2000">
    <property type="entry name" value="Glycogen Phosphorylase B"/>
    <property type="match status" value="2"/>
</dbReference>
<dbReference type="InterPro" id="IPR001296">
    <property type="entry name" value="Glyco_trans_1"/>
</dbReference>
<dbReference type="GO" id="GO:0016757">
    <property type="term" value="F:glycosyltransferase activity"/>
    <property type="evidence" value="ECO:0007669"/>
    <property type="project" value="InterPro"/>
</dbReference>
<dbReference type="PANTHER" id="PTHR45947">
    <property type="entry name" value="SULFOQUINOVOSYL TRANSFERASE SQD2"/>
    <property type="match status" value="1"/>
</dbReference>
<dbReference type="Pfam" id="PF00534">
    <property type="entry name" value="Glycos_transf_1"/>
    <property type="match status" value="1"/>
</dbReference>
<name>A0A7C3HEF2_MEIRU</name>
<dbReference type="EMBL" id="DSWI01000013">
    <property type="protein sequence ID" value="HFG20318.1"/>
    <property type="molecule type" value="Genomic_DNA"/>
</dbReference>
<dbReference type="InterPro" id="IPR050194">
    <property type="entry name" value="Glycosyltransferase_grp1"/>
</dbReference>